<protein>
    <recommendedName>
        <fullName evidence="4">Pentapeptide repeat-containing protein</fullName>
    </recommendedName>
</protein>
<reference evidence="2" key="1">
    <citation type="submission" date="2021-02" db="EMBL/GenBank/DDBJ databases">
        <authorList>
            <person name="Nowell W R."/>
        </authorList>
    </citation>
    <scope>NUCLEOTIDE SEQUENCE</scope>
</reference>
<dbReference type="EMBL" id="CAJOBF010009587">
    <property type="protein sequence ID" value="CAF4277682.1"/>
    <property type="molecule type" value="Genomic_DNA"/>
</dbReference>
<dbReference type="InterPro" id="IPR001646">
    <property type="entry name" value="5peptide_repeat"/>
</dbReference>
<evidence type="ECO:0008006" key="4">
    <source>
        <dbReference type="Google" id="ProtNLM"/>
    </source>
</evidence>
<gene>
    <name evidence="2" type="ORF">UXM345_LOCUS32166</name>
</gene>
<keyword evidence="1" id="KW-0677">Repeat</keyword>
<dbReference type="Gene3D" id="2.160.20.80">
    <property type="entry name" value="E3 ubiquitin-protein ligase SopA"/>
    <property type="match status" value="1"/>
</dbReference>
<evidence type="ECO:0000313" key="3">
    <source>
        <dbReference type="Proteomes" id="UP000663842"/>
    </source>
</evidence>
<organism evidence="2 3">
    <name type="scientific">Rotaria magnacalcarata</name>
    <dbReference type="NCBI Taxonomy" id="392030"/>
    <lineage>
        <taxon>Eukaryota</taxon>
        <taxon>Metazoa</taxon>
        <taxon>Spiralia</taxon>
        <taxon>Gnathifera</taxon>
        <taxon>Rotifera</taxon>
        <taxon>Eurotatoria</taxon>
        <taxon>Bdelloidea</taxon>
        <taxon>Philodinida</taxon>
        <taxon>Philodinidae</taxon>
        <taxon>Rotaria</taxon>
    </lineage>
</organism>
<evidence type="ECO:0000256" key="1">
    <source>
        <dbReference type="ARBA" id="ARBA00022737"/>
    </source>
</evidence>
<accession>A0A820GID5</accession>
<dbReference type="PANTHER" id="PTHR47485">
    <property type="entry name" value="THYLAKOID LUMENAL 17.4 KDA PROTEIN, CHLOROPLASTIC"/>
    <property type="match status" value="1"/>
</dbReference>
<comment type="caution">
    <text evidence="2">The sequence shown here is derived from an EMBL/GenBank/DDBJ whole genome shotgun (WGS) entry which is preliminary data.</text>
</comment>
<name>A0A820GID5_9BILA</name>
<dbReference type="Proteomes" id="UP000663842">
    <property type="component" value="Unassembled WGS sequence"/>
</dbReference>
<proteinExistence type="predicted"/>
<evidence type="ECO:0000313" key="2">
    <source>
        <dbReference type="EMBL" id="CAF4277682.1"/>
    </source>
</evidence>
<dbReference type="SUPFAM" id="SSF141571">
    <property type="entry name" value="Pentapeptide repeat-like"/>
    <property type="match status" value="1"/>
</dbReference>
<dbReference type="PANTHER" id="PTHR47485:SF1">
    <property type="entry name" value="THYLAKOID LUMENAL 17.4 KDA PROTEIN, CHLOROPLASTIC"/>
    <property type="match status" value="1"/>
</dbReference>
<sequence>MYKPDFSNAQLTNLNFTSTNLIVANFAGAKVFNTNFHQSSCFASIFTHTSVSDCDFWHSNLKHAVFYKANLNQDNFSHANLYKANFTGANMTKSELNNTLSIQDAILPNETSAHDENLIKDGQADCNISHISDWTVSNGNITSVISNSSNSNCQFTLQSLCTGATMYQRVSLSDKWDSNFWTHSEAVLSAKMSTGVLIDLKGLQKNNSVSSKETLSSNEEQINLLLHNDMWELEVFIKFNATASHSNMNNYWCDDIKLYIIYGTYLELRQGLDFQFLGKLSSVV</sequence>
<dbReference type="AlphaFoldDB" id="A0A820GID5"/>
<dbReference type="Pfam" id="PF00805">
    <property type="entry name" value="Pentapeptide"/>
    <property type="match status" value="3"/>
</dbReference>